<name>A0A8S1MVM3_9CILI</name>
<evidence type="ECO:0000313" key="3">
    <source>
        <dbReference type="Proteomes" id="UP000692954"/>
    </source>
</evidence>
<feature type="transmembrane region" description="Helical" evidence="1">
    <location>
        <begin position="155"/>
        <end position="177"/>
    </location>
</feature>
<dbReference type="EMBL" id="CAJJDN010000048">
    <property type="protein sequence ID" value="CAD8085157.1"/>
    <property type="molecule type" value="Genomic_DNA"/>
</dbReference>
<organism evidence="2 3">
    <name type="scientific">Paramecium sonneborni</name>
    <dbReference type="NCBI Taxonomy" id="65129"/>
    <lineage>
        <taxon>Eukaryota</taxon>
        <taxon>Sar</taxon>
        <taxon>Alveolata</taxon>
        <taxon>Ciliophora</taxon>
        <taxon>Intramacronucleata</taxon>
        <taxon>Oligohymenophorea</taxon>
        <taxon>Peniculida</taxon>
        <taxon>Parameciidae</taxon>
        <taxon>Paramecium</taxon>
    </lineage>
</organism>
<proteinExistence type="predicted"/>
<evidence type="ECO:0000256" key="1">
    <source>
        <dbReference type="SAM" id="Phobius"/>
    </source>
</evidence>
<accession>A0A8S1MVM3</accession>
<reference evidence="2" key="1">
    <citation type="submission" date="2021-01" db="EMBL/GenBank/DDBJ databases">
        <authorList>
            <consortium name="Genoscope - CEA"/>
            <person name="William W."/>
        </authorList>
    </citation>
    <scope>NUCLEOTIDE SEQUENCE</scope>
</reference>
<keyword evidence="1" id="KW-0472">Membrane</keyword>
<feature type="transmembrane region" description="Helical" evidence="1">
    <location>
        <begin position="63"/>
        <end position="81"/>
    </location>
</feature>
<keyword evidence="1" id="KW-0812">Transmembrane</keyword>
<feature type="transmembrane region" description="Helical" evidence="1">
    <location>
        <begin position="126"/>
        <end position="143"/>
    </location>
</feature>
<dbReference type="Proteomes" id="UP000692954">
    <property type="component" value="Unassembled WGS sequence"/>
</dbReference>
<dbReference type="AlphaFoldDB" id="A0A8S1MVM3"/>
<evidence type="ECO:0000313" key="2">
    <source>
        <dbReference type="EMBL" id="CAD8085157.1"/>
    </source>
</evidence>
<feature type="transmembrane region" description="Helical" evidence="1">
    <location>
        <begin position="35"/>
        <end position="57"/>
    </location>
</feature>
<keyword evidence="1" id="KW-1133">Transmembrane helix</keyword>
<feature type="transmembrane region" description="Helical" evidence="1">
    <location>
        <begin position="93"/>
        <end position="114"/>
    </location>
</feature>
<sequence>MSYMEILSMQKSFLDKNGISLDDYRNTFIRKTYTLLLLEYIFSKCFCGLSLLGKYIFQYDKQWIFWCLVIICQLCHFYFEYSASVADYQNKKILNIVVSVIYLCCGSFAFLFLWTLFGVSFGDQLWRIYLQIGGVILLLNFYANMTSTHFQGEECWLIVLITPIAIELILNIFIGIYSPLFQTFVTMIITYLIYF</sequence>
<comment type="caution">
    <text evidence="2">The sequence shown here is derived from an EMBL/GenBank/DDBJ whole genome shotgun (WGS) entry which is preliminary data.</text>
</comment>
<gene>
    <name evidence="2" type="ORF">PSON_ATCC_30995.1.T0480007</name>
</gene>
<protein>
    <submittedName>
        <fullName evidence="2">Uncharacterized protein</fullName>
    </submittedName>
</protein>
<keyword evidence="3" id="KW-1185">Reference proteome</keyword>